<comment type="caution">
    <text evidence="8">The sequence shown here is derived from an EMBL/GenBank/DDBJ whole genome shotgun (WGS) entry which is preliminary data.</text>
</comment>
<evidence type="ECO:0000256" key="2">
    <source>
        <dbReference type="ARBA" id="ARBA00011006"/>
    </source>
</evidence>
<dbReference type="PANTHER" id="PTHR33884:SF3">
    <property type="entry name" value="UPF0410 PROTEIN YMGE"/>
    <property type="match status" value="1"/>
</dbReference>
<protein>
    <submittedName>
        <fullName evidence="8">GlsB/YeaQ/YmgE family stress response membrane protein</fullName>
    </submittedName>
</protein>
<keyword evidence="5 7" id="KW-1133">Transmembrane helix</keyword>
<evidence type="ECO:0000256" key="5">
    <source>
        <dbReference type="ARBA" id="ARBA00022989"/>
    </source>
</evidence>
<comment type="similarity">
    <text evidence="2">Belongs to the UPF0410 family.</text>
</comment>
<reference evidence="8 9" key="1">
    <citation type="submission" date="2017-09" db="EMBL/GenBank/DDBJ databases">
        <title>Depth-based differentiation of microbial function through sediment-hosted aquifers and enrichment of novel symbionts in the deep terrestrial subsurface.</title>
        <authorList>
            <person name="Probst A.J."/>
            <person name="Ladd B."/>
            <person name="Jarett J.K."/>
            <person name="Geller-Mcgrath D.E."/>
            <person name="Sieber C.M."/>
            <person name="Emerson J.B."/>
            <person name="Anantharaman K."/>
            <person name="Thomas B.C."/>
            <person name="Malmstrom R."/>
            <person name="Stieglmeier M."/>
            <person name="Klingl A."/>
            <person name="Woyke T."/>
            <person name="Ryan C.M."/>
            <person name="Banfield J.F."/>
        </authorList>
    </citation>
    <scope>NUCLEOTIDE SEQUENCE [LARGE SCALE GENOMIC DNA]</scope>
    <source>
        <strain evidence="8">CG23_combo_of_CG06-09_8_20_14_all_37_18</strain>
    </source>
</reference>
<feature type="transmembrane region" description="Helical" evidence="7">
    <location>
        <begin position="56"/>
        <end position="78"/>
    </location>
</feature>
<name>A0A2G9YYC3_9BACT</name>
<dbReference type="InterPro" id="IPR007341">
    <property type="entry name" value="Transgly_assoc"/>
</dbReference>
<accession>A0A2G9YYC3</accession>
<dbReference type="Pfam" id="PF04226">
    <property type="entry name" value="Transgly_assoc"/>
    <property type="match status" value="1"/>
</dbReference>
<evidence type="ECO:0000256" key="3">
    <source>
        <dbReference type="ARBA" id="ARBA00022475"/>
    </source>
</evidence>
<evidence type="ECO:0000256" key="4">
    <source>
        <dbReference type="ARBA" id="ARBA00022692"/>
    </source>
</evidence>
<keyword evidence="6 7" id="KW-0472">Membrane</keyword>
<sequence>MGIILWIIFGAIVGLVASSVMGTKEGLIIDIIVGIVGAVLGGWLMSFLGKSGVTGFNLYSFLVAILGAVVLIAILRALR</sequence>
<dbReference type="AlphaFoldDB" id="A0A2G9YYC3"/>
<organism evidence="8 9">
    <name type="scientific">Candidatus Nealsonbacteria bacterium CG23_combo_of_CG06-09_8_20_14_all_37_18</name>
    <dbReference type="NCBI Taxonomy" id="1974720"/>
    <lineage>
        <taxon>Bacteria</taxon>
        <taxon>Candidatus Nealsoniibacteriota</taxon>
    </lineage>
</organism>
<dbReference type="GO" id="GO:0005886">
    <property type="term" value="C:plasma membrane"/>
    <property type="evidence" value="ECO:0007669"/>
    <property type="project" value="UniProtKB-SubCell"/>
</dbReference>
<dbReference type="PANTHER" id="PTHR33884">
    <property type="entry name" value="UPF0410 PROTEIN YMGE"/>
    <property type="match status" value="1"/>
</dbReference>
<dbReference type="Proteomes" id="UP000229952">
    <property type="component" value="Unassembled WGS sequence"/>
</dbReference>
<comment type="subcellular location">
    <subcellularLocation>
        <location evidence="1">Cell membrane</location>
        <topology evidence="1">Multi-pass membrane protein</topology>
    </subcellularLocation>
</comment>
<feature type="transmembrane region" description="Helical" evidence="7">
    <location>
        <begin position="28"/>
        <end position="49"/>
    </location>
</feature>
<evidence type="ECO:0000256" key="6">
    <source>
        <dbReference type="ARBA" id="ARBA00023136"/>
    </source>
</evidence>
<evidence type="ECO:0000313" key="8">
    <source>
        <dbReference type="EMBL" id="PIP24255.1"/>
    </source>
</evidence>
<dbReference type="EMBL" id="PCRQ01000045">
    <property type="protein sequence ID" value="PIP24255.1"/>
    <property type="molecule type" value="Genomic_DNA"/>
</dbReference>
<evidence type="ECO:0000256" key="1">
    <source>
        <dbReference type="ARBA" id="ARBA00004651"/>
    </source>
</evidence>
<proteinExistence type="inferred from homology"/>
<keyword evidence="3" id="KW-1003">Cell membrane</keyword>
<gene>
    <name evidence="8" type="ORF">COX35_01700</name>
</gene>
<keyword evidence="4 7" id="KW-0812">Transmembrane</keyword>
<evidence type="ECO:0000256" key="7">
    <source>
        <dbReference type="SAM" id="Phobius"/>
    </source>
</evidence>
<evidence type="ECO:0000313" key="9">
    <source>
        <dbReference type="Proteomes" id="UP000229952"/>
    </source>
</evidence>